<dbReference type="RefSeq" id="WP_125243972.1">
    <property type="nucleotide sequence ID" value="NZ_RSED01000010.1"/>
</dbReference>
<keyword evidence="3" id="KW-1185">Reference proteome</keyword>
<dbReference type="Pfam" id="PF16068">
    <property type="entry name" value="DUF4810"/>
    <property type="match status" value="1"/>
</dbReference>
<dbReference type="InterPro" id="IPR014508">
    <property type="entry name" value="UCP020555_TPR-like"/>
</dbReference>
<reference evidence="2 3" key="1">
    <citation type="submission" date="2018-12" db="EMBL/GenBank/DDBJ databases">
        <title>The whole draft genome of Aquabacterium sp. SJQ9.</title>
        <authorList>
            <person name="Sun L."/>
            <person name="Gao X."/>
            <person name="Chen W."/>
            <person name="Huang K."/>
        </authorList>
    </citation>
    <scope>NUCLEOTIDE SEQUENCE [LARGE SCALE GENOMIC DNA]</scope>
    <source>
        <strain evidence="2 3">SJQ9</strain>
    </source>
</reference>
<organism evidence="2 3">
    <name type="scientific">Aquabacterium soli</name>
    <dbReference type="NCBI Taxonomy" id="2493092"/>
    <lineage>
        <taxon>Bacteria</taxon>
        <taxon>Pseudomonadati</taxon>
        <taxon>Pseudomonadota</taxon>
        <taxon>Betaproteobacteria</taxon>
        <taxon>Burkholderiales</taxon>
        <taxon>Aquabacterium</taxon>
    </lineage>
</organism>
<sequence length="121" mass="13256">MMYLVKKACAYTAMSLAALLVGCAAPKPLYQWEGYQAQVYNYLRAQGSTGPEAQIAALEQGFQKIRAQGGTPPPGYHAHLGLLYLQVGKDDQAVQELRTEKALFPESAGYMDFLLAKAQKK</sequence>
<dbReference type="PROSITE" id="PS51257">
    <property type="entry name" value="PROKAR_LIPOPROTEIN"/>
    <property type="match status" value="1"/>
</dbReference>
<dbReference type="OrthoDB" id="9800218at2"/>
<dbReference type="Proteomes" id="UP000269265">
    <property type="component" value="Unassembled WGS sequence"/>
</dbReference>
<accession>A0A3R8TB86</accession>
<evidence type="ECO:0000313" key="3">
    <source>
        <dbReference type="Proteomes" id="UP000269265"/>
    </source>
</evidence>
<feature type="chain" id="PRO_5018703220" evidence="1">
    <location>
        <begin position="25"/>
        <end position="121"/>
    </location>
</feature>
<proteinExistence type="predicted"/>
<protein>
    <submittedName>
        <fullName evidence="2">DUF4810 domain-containing protein</fullName>
    </submittedName>
</protein>
<comment type="caution">
    <text evidence="2">The sequence shown here is derived from an EMBL/GenBank/DDBJ whole genome shotgun (WGS) entry which is preliminary data.</text>
</comment>
<evidence type="ECO:0000313" key="2">
    <source>
        <dbReference type="EMBL" id="RRS03767.1"/>
    </source>
</evidence>
<dbReference type="PIRSF" id="PIRSF020555">
    <property type="entry name" value="UCP020555"/>
    <property type="match status" value="1"/>
</dbReference>
<feature type="signal peptide" evidence="1">
    <location>
        <begin position="1"/>
        <end position="24"/>
    </location>
</feature>
<name>A0A3R8TB86_9BURK</name>
<keyword evidence="1" id="KW-0732">Signal</keyword>
<dbReference type="AlphaFoldDB" id="A0A3R8TB86"/>
<dbReference type="EMBL" id="RSED01000010">
    <property type="protein sequence ID" value="RRS03767.1"/>
    <property type="molecule type" value="Genomic_DNA"/>
</dbReference>
<gene>
    <name evidence="2" type="ORF">EIP75_14390</name>
</gene>
<evidence type="ECO:0000256" key="1">
    <source>
        <dbReference type="SAM" id="SignalP"/>
    </source>
</evidence>